<feature type="transmembrane region" description="Helical" evidence="8">
    <location>
        <begin position="109"/>
        <end position="128"/>
    </location>
</feature>
<feature type="transmembrane region" description="Helical" evidence="8">
    <location>
        <begin position="423"/>
        <end position="445"/>
    </location>
</feature>
<keyword evidence="7 8" id="KW-0472">Membrane</keyword>
<dbReference type="PIRSF" id="PIRSF002869">
    <property type="entry name" value="MviN"/>
    <property type="match status" value="1"/>
</dbReference>
<dbReference type="GO" id="GO:0005886">
    <property type="term" value="C:plasma membrane"/>
    <property type="evidence" value="ECO:0007669"/>
    <property type="project" value="UniProtKB-SubCell"/>
</dbReference>
<dbReference type="GO" id="GO:0009252">
    <property type="term" value="P:peptidoglycan biosynthetic process"/>
    <property type="evidence" value="ECO:0007669"/>
    <property type="project" value="UniProtKB-UniRule"/>
</dbReference>
<dbReference type="PANTHER" id="PTHR47019:SF1">
    <property type="entry name" value="LIPID II FLIPPASE MURJ"/>
    <property type="match status" value="1"/>
</dbReference>
<feature type="transmembrane region" description="Helical" evidence="8">
    <location>
        <begin position="20"/>
        <end position="40"/>
    </location>
</feature>
<feature type="transmembrane region" description="Helical" evidence="8">
    <location>
        <begin position="396"/>
        <end position="417"/>
    </location>
</feature>
<sequence>MVNHILEKSKYLLFKKEESILSAGFLIGMALLASALLGLLRDRLFSHYFGAEPLFSQLGLYFAADRIPSFVFNIIVVGTLTTAFIPVFSRQLKKGEKAAWETASNTLNTVLGIFLFLAILIFIFSKPLSGLLTLGALNPSDLGLMSMLLRIMIFSQFVLVISSFFTSIFQSFKRFLVPALAPVLYNLGIIIFVVLFAGKWGVLAPAWGMVFGAGMHLFTQIFFSKGLGFKYVKILNIKDPNLREILFLMLPRVASLAANQISLLVDTSLAIFIGTSSLVVFNFAQHLQTVPVNFFGGALSQAAFPVMSSESDNKWILSSIIKNTSAKIVFFVLPISVLFIILRIPLVRLVFGASKFSWDATIATSYTLAFFAVSMVFQSLVYLLNRAFYAMRNTKTPVVISLISIFANIILAVYFITIKHFGIWSLSLSFSISSFLNALLLFIFLGKILPSFLELTFLYHLSKIAWCSLALAFFLYVPMKILDKAIFDTTRTLNLVLLTLSVFVLGFFSYIFISKIFSINERKLVVGAVKQILYYRKTPSKLISESIGDSVS</sequence>
<keyword evidence="6 8" id="KW-1133">Transmembrane helix</keyword>
<feature type="transmembrane region" description="Helical" evidence="8">
    <location>
        <begin position="328"/>
        <end position="351"/>
    </location>
</feature>
<dbReference type="GO" id="GO:0015648">
    <property type="term" value="F:lipid-linked peptidoglycan transporter activity"/>
    <property type="evidence" value="ECO:0007669"/>
    <property type="project" value="UniProtKB-UniRule"/>
</dbReference>
<feature type="transmembrane region" description="Helical" evidence="8">
    <location>
        <begin position="204"/>
        <end position="223"/>
    </location>
</feature>
<dbReference type="PANTHER" id="PTHR47019">
    <property type="entry name" value="LIPID II FLIPPASE MURJ"/>
    <property type="match status" value="1"/>
</dbReference>
<evidence type="ECO:0000256" key="9">
    <source>
        <dbReference type="PIRNR" id="PIRNR002869"/>
    </source>
</evidence>
<evidence type="ECO:0000256" key="8">
    <source>
        <dbReference type="HAMAP-Rule" id="MF_02078"/>
    </source>
</evidence>
<reference evidence="10 11" key="1">
    <citation type="submission" date="2017-09" db="EMBL/GenBank/DDBJ databases">
        <title>Depth-based differentiation of microbial function through sediment-hosted aquifers and enrichment of novel symbionts in the deep terrestrial subsurface.</title>
        <authorList>
            <person name="Probst A.J."/>
            <person name="Ladd B."/>
            <person name="Jarett J.K."/>
            <person name="Geller-Mcgrath D.E."/>
            <person name="Sieber C.M."/>
            <person name="Emerson J.B."/>
            <person name="Anantharaman K."/>
            <person name="Thomas B.C."/>
            <person name="Malmstrom R."/>
            <person name="Stieglmeier M."/>
            <person name="Klingl A."/>
            <person name="Woyke T."/>
            <person name="Ryan C.M."/>
            <person name="Banfield J.F."/>
        </authorList>
    </citation>
    <scope>NUCLEOTIDE SEQUENCE [LARGE SCALE GENOMIC DNA]</scope>
    <source>
        <strain evidence="10">CG23_combo_of_CG06-09_8_20_14_all_40_14</strain>
    </source>
</reference>
<dbReference type="AlphaFoldDB" id="A0A2G9XBJ4"/>
<evidence type="ECO:0000313" key="10">
    <source>
        <dbReference type="EMBL" id="PIP04322.1"/>
    </source>
</evidence>
<evidence type="ECO:0000256" key="2">
    <source>
        <dbReference type="ARBA" id="ARBA00022475"/>
    </source>
</evidence>
<comment type="similarity">
    <text evidence="8 9">Belongs to the MurJ/MviN family.</text>
</comment>
<name>A0A2G9XBJ4_UNCKA</name>
<dbReference type="Proteomes" id="UP000231388">
    <property type="component" value="Unassembled WGS sequence"/>
</dbReference>
<keyword evidence="8 9" id="KW-0813">Transport</keyword>
<proteinExistence type="inferred from homology"/>
<gene>
    <name evidence="8" type="primary">murJ</name>
    <name evidence="10" type="ORF">COX53_03125</name>
</gene>
<dbReference type="HAMAP" id="MF_02078">
    <property type="entry name" value="MurJ_MviN"/>
    <property type="match status" value="1"/>
</dbReference>
<dbReference type="CDD" id="cd13123">
    <property type="entry name" value="MATE_MurJ_like"/>
    <property type="match status" value="1"/>
</dbReference>
<evidence type="ECO:0000256" key="6">
    <source>
        <dbReference type="ARBA" id="ARBA00022989"/>
    </source>
</evidence>
<dbReference type="InterPro" id="IPR004268">
    <property type="entry name" value="MurJ"/>
</dbReference>
<keyword evidence="2 8" id="KW-1003">Cell membrane</keyword>
<keyword evidence="5 8" id="KW-0573">Peptidoglycan synthesis</keyword>
<evidence type="ECO:0000256" key="5">
    <source>
        <dbReference type="ARBA" id="ARBA00022984"/>
    </source>
</evidence>
<dbReference type="EMBL" id="PCQY01000036">
    <property type="protein sequence ID" value="PIP04322.1"/>
    <property type="molecule type" value="Genomic_DNA"/>
</dbReference>
<feature type="transmembrane region" description="Helical" evidence="8">
    <location>
        <begin position="70"/>
        <end position="88"/>
    </location>
</feature>
<evidence type="ECO:0000313" key="11">
    <source>
        <dbReference type="Proteomes" id="UP000231388"/>
    </source>
</evidence>
<feature type="transmembrane region" description="Helical" evidence="8">
    <location>
        <begin position="175"/>
        <end position="198"/>
    </location>
</feature>
<organism evidence="10 11">
    <name type="scientific">candidate division WWE3 bacterium CG23_combo_of_CG06-09_8_20_14_all_40_14</name>
    <dbReference type="NCBI Taxonomy" id="1975095"/>
    <lineage>
        <taxon>Bacteria</taxon>
        <taxon>Katanobacteria</taxon>
    </lineage>
</organism>
<dbReference type="PRINTS" id="PR01806">
    <property type="entry name" value="VIRFACTRMVIN"/>
</dbReference>
<evidence type="ECO:0000256" key="7">
    <source>
        <dbReference type="ARBA" id="ARBA00023136"/>
    </source>
</evidence>
<comment type="pathway">
    <text evidence="8">Cell wall biogenesis; peptidoglycan biosynthesis.</text>
</comment>
<dbReference type="GO" id="GO:0034204">
    <property type="term" value="P:lipid translocation"/>
    <property type="evidence" value="ECO:0007669"/>
    <property type="project" value="TreeGrafter"/>
</dbReference>
<evidence type="ECO:0000256" key="4">
    <source>
        <dbReference type="ARBA" id="ARBA00022960"/>
    </source>
</evidence>
<keyword evidence="4 8" id="KW-0133">Cell shape</keyword>
<dbReference type="GO" id="GO:0008360">
    <property type="term" value="P:regulation of cell shape"/>
    <property type="evidence" value="ECO:0007669"/>
    <property type="project" value="UniProtKB-UniRule"/>
</dbReference>
<feature type="transmembrane region" description="Helical" evidence="8">
    <location>
        <begin position="363"/>
        <end position="384"/>
    </location>
</feature>
<keyword evidence="3 8" id="KW-0812">Transmembrane</keyword>
<dbReference type="InterPro" id="IPR051050">
    <property type="entry name" value="Lipid_II_flippase_MurJ/MviN"/>
</dbReference>
<feature type="transmembrane region" description="Helical" evidence="8">
    <location>
        <begin position="457"/>
        <end position="477"/>
    </location>
</feature>
<comment type="subcellular location">
    <subcellularLocation>
        <location evidence="1 8">Cell membrane</location>
        <topology evidence="1 8">Multi-pass membrane protein</topology>
    </subcellularLocation>
</comment>
<keyword evidence="8 9" id="KW-0961">Cell wall biogenesis/degradation</keyword>
<dbReference type="UniPathway" id="UPA00219"/>
<accession>A0A2G9XBJ4</accession>
<comment type="caution">
    <text evidence="10">The sequence shown here is derived from an EMBL/GenBank/DDBJ whole genome shotgun (WGS) entry which is preliminary data.</text>
</comment>
<comment type="function">
    <text evidence="8 9">Involved in peptidoglycan biosynthesis. Transports lipid-linked peptidoglycan precursors from the inner to the outer leaflet of the cytoplasmic membrane.</text>
</comment>
<evidence type="ECO:0000256" key="3">
    <source>
        <dbReference type="ARBA" id="ARBA00022692"/>
    </source>
</evidence>
<dbReference type="GO" id="GO:0071555">
    <property type="term" value="P:cell wall organization"/>
    <property type="evidence" value="ECO:0007669"/>
    <property type="project" value="UniProtKB-UniRule"/>
</dbReference>
<protein>
    <recommendedName>
        <fullName evidence="8">Probable lipid II flippase MurJ</fullName>
    </recommendedName>
</protein>
<evidence type="ECO:0000256" key="1">
    <source>
        <dbReference type="ARBA" id="ARBA00004651"/>
    </source>
</evidence>
<feature type="transmembrane region" description="Helical" evidence="8">
    <location>
        <begin position="492"/>
        <end position="513"/>
    </location>
</feature>
<feature type="transmembrane region" description="Helical" evidence="8">
    <location>
        <begin position="148"/>
        <end position="168"/>
    </location>
</feature>
<dbReference type="Pfam" id="PF03023">
    <property type="entry name" value="MurJ"/>
    <property type="match status" value="1"/>
</dbReference>